<dbReference type="PRINTS" id="PR00080">
    <property type="entry name" value="SDRFAMILY"/>
</dbReference>
<dbReference type="GO" id="GO:0006633">
    <property type="term" value="P:fatty acid biosynthetic process"/>
    <property type="evidence" value="ECO:0007669"/>
    <property type="project" value="UniProtKB-UniPathway"/>
</dbReference>
<dbReference type="NCBIfam" id="NF009466">
    <property type="entry name" value="PRK12826.1-2"/>
    <property type="match status" value="1"/>
</dbReference>
<reference evidence="11" key="1">
    <citation type="submission" date="2008-08" db="EMBL/GenBank/DDBJ databases">
        <title>The complete genome sequence of Coprothermobacter proteolyticus strain ATCC 5245 / DSM 5265 / BT.</title>
        <authorList>
            <person name="Dodson R.J."/>
            <person name="Durkin A.S."/>
            <person name="Wu M."/>
            <person name="Eisen J."/>
            <person name="Sutton G."/>
        </authorList>
    </citation>
    <scope>NUCLEOTIDE SEQUENCE [LARGE SCALE GENOMIC DNA]</scope>
    <source>
        <strain evidence="11">ATCC 35245 / DSM 5265 / OCM 4 / BT</strain>
    </source>
</reference>
<evidence type="ECO:0000256" key="3">
    <source>
        <dbReference type="ARBA" id="ARBA00022857"/>
    </source>
</evidence>
<dbReference type="Proteomes" id="UP000001732">
    <property type="component" value="Chromosome"/>
</dbReference>
<dbReference type="AlphaFoldDB" id="B5Y5Z9"/>
<feature type="binding site" evidence="7">
    <location>
        <position position="188"/>
    </location>
    <ligand>
        <name>NADP(+)</name>
        <dbReference type="ChEBI" id="CHEBI:58349"/>
    </ligand>
</feature>
<dbReference type="EMBL" id="CP001145">
    <property type="protein sequence ID" value="ACI17131.1"/>
    <property type="molecule type" value="Genomic_DNA"/>
</dbReference>
<dbReference type="KEGG" id="cpo:COPRO5265_1377"/>
<dbReference type="UniPathway" id="UPA00094"/>
<dbReference type="Gene3D" id="3.40.50.720">
    <property type="entry name" value="NAD(P)-binding Rossmann-like Domain"/>
    <property type="match status" value="1"/>
</dbReference>
<evidence type="ECO:0000256" key="5">
    <source>
        <dbReference type="ARBA" id="ARBA00048508"/>
    </source>
</evidence>
<keyword evidence="3 7" id="KW-0521">NADP</keyword>
<evidence type="ECO:0000256" key="8">
    <source>
        <dbReference type="RuleBase" id="RU366074"/>
    </source>
</evidence>
<evidence type="ECO:0000256" key="1">
    <source>
        <dbReference type="ARBA" id="ARBA00002607"/>
    </source>
</evidence>
<dbReference type="OrthoDB" id="9804774at2"/>
<dbReference type="InterPro" id="IPR036291">
    <property type="entry name" value="NAD(P)-bd_dom_sf"/>
</dbReference>
<protein>
    <recommendedName>
        <fullName evidence="8">3-oxoacyl-[acyl-carrier-protein] reductase</fullName>
        <ecNumber evidence="8">1.1.1.100</ecNumber>
    </recommendedName>
</protein>
<dbReference type="Pfam" id="PF13561">
    <property type="entry name" value="adh_short_C2"/>
    <property type="match status" value="1"/>
</dbReference>
<evidence type="ECO:0000313" key="11">
    <source>
        <dbReference type="Proteomes" id="UP000001732"/>
    </source>
</evidence>
<dbReference type="PANTHER" id="PTHR42760">
    <property type="entry name" value="SHORT-CHAIN DEHYDROGENASES/REDUCTASES FAMILY MEMBER"/>
    <property type="match status" value="1"/>
</dbReference>
<dbReference type="GO" id="GO:0004316">
    <property type="term" value="F:3-oxoacyl-[acyl-carrier-protein] reductase (NADPH) activity"/>
    <property type="evidence" value="ECO:0007669"/>
    <property type="project" value="UniProtKB-UniRule"/>
</dbReference>
<dbReference type="HOGENOM" id="CLU_010194_1_3_9"/>
<evidence type="ECO:0000256" key="4">
    <source>
        <dbReference type="ARBA" id="ARBA00023002"/>
    </source>
</evidence>
<comment type="function">
    <text evidence="1 8">Catalyzes the NADPH-dependent reduction of beta-ketoacyl-ACP substrates to beta-hydroxyacyl-ACP products, the first reductive step in the elongation cycle of fatty acid biosynthesis.</text>
</comment>
<feature type="binding site" evidence="7">
    <location>
        <begin position="155"/>
        <end position="159"/>
    </location>
    <ligand>
        <name>NADP(+)</name>
        <dbReference type="ChEBI" id="CHEBI:58349"/>
    </ligand>
</feature>
<comment type="similarity">
    <text evidence="2 8">Belongs to the short-chain dehydrogenases/reductases (SDR) family.</text>
</comment>
<accession>B5Y5Z9</accession>
<name>B5Y5Z9_COPPD</name>
<proteinExistence type="inferred from homology"/>
<comment type="catalytic activity">
    <reaction evidence="5 8">
        <text>a (3R)-hydroxyacyl-[ACP] + NADP(+) = a 3-oxoacyl-[ACP] + NADPH + H(+)</text>
        <dbReference type="Rhea" id="RHEA:17397"/>
        <dbReference type="Rhea" id="RHEA-COMP:9916"/>
        <dbReference type="Rhea" id="RHEA-COMP:9945"/>
        <dbReference type="ChEBI" id="CHEBI:15378"/>
        <dbReference type="ChEBI" id="CHEBI:57783"/>
        <dbReference type="ChEBI" id="CHEBI:58349"/>
        <dbReference type="ChEBI" id="CHEBI:78776"/>
        <dbReference type="ChEBI" id="CHEBI:78827"/>
        <dbReference type="EC" id="1.1.1.100"/>
    </reaction>
</comment>
<dbReference type="NCBIfam" id="TIGR01830">
    <property type="entry name" value="3oxo_ACP_reduc"/>
    <property type="match status" value="1"/>
</dbReference>
<keyword evidence="8" id="KW-0444">Lipid biosynthesis</keyword>
<comment type="subunit">
    <text evidence="8">Homotetramer.</text>
</comment>
<dbReference type="RefSeq" id="WP_012543783.1">
    <property type="nucleotide sequence ID" value="NC_011295.1"/>
</dbReference>
<evidence type="ECO:0000259" key="9">
    <source>
        <dbReference type="SMART" id="SM00822"/>
    </source>
</evidence>
<keyword evidence="8" id="KW-0275">Fatty acid biosynthesis</keyword>
<evidence type="ECO:0000256" key="7">
    <source>
        <dbReference type="PIRSR" id="PIRSR611284-2"/>
    </source>
</evidence>
<gene>
    <name evidence="10" type="primary">fabG2</name>
    <name evidence="10" type="ordered locus">COPRO5265_1377</name>
</gene>
<comment type="pathway">
    <text evidence="8">Lipid metabolism; fatty acid biosynthesis.</text>
</comment>
<keyword evidence="11" id="KW-1185">Reference proteome</keyword>
<dbReference type="InterPro" id="IPR020904">
    <property type="entry name" value="Sc_DH/Rdtase_CS"/>
</dbReference>
<dbReference type="PROSITE" id="PS00061">
    <property type="entry name" value="ADH_SHORT"/>
    <property type="match status" value="1"/>
</dbReference>
<sequence>MERVRDKVVIITGASGGIGRETALAVAREGGHVALFDIDETNLKPLEEEIKNLGVQCKSYKVDVSNFEQVSNAVEQVINDFGKVDALTNIAGITRDNFLTKMPIEDWDRVIAVNLTGTFYCTKAVAPHMMERGSGCIVNISSVVGVYGNIGQTNYAASKAGVIGLTKTWAKEFAKKGMRVNAVAPGFIKTPMTDKVPEKVLDQMIGKTPMGRMGEPKEVANAILFLISDEASFITGHILHVDGGLVL</sequence>
<dbReference type="STRING" id="309798.COPRO5265_1377"/>
<organism evidence="10 11">
    <name type="scientific">Coprothermobacter proteolyticus (strain ATCC 35245 / DSM 5265 / OCM 4 / BT)</name>
    <dbReference type="NCBI Taxonomy" id="309798"/>
    <lineage>
        <taxon>Bacteria</taxon>
        <taxon>Pseudomonadati</taxon>
        <taxon>Coprothermobacterota</taxon>
        <taxon>Coprothermobacteria</taxon>
        <taxon>Coprothermobacterales</taxon>
        <taxon>Coprothermobacteraceae</taxon>
        <taxon>Coprothermobacter</taxon>
    </lineage>
</organism>
<dbReference type="GO" id="GO:0048038">
    <property type="term" value="F:quinone binding"/>
    <property type="evidence" value="ECO:0007669"/>
    <property type="project" value="TreeGrafter"/>
</dbReference>
<dbReference type="NCBIfam" id="NF005559">
    <property type="entry name" value="PRK07231.1"/>
    <property type="match status" value="1"/>
</dbReference>
<reference evidence="10 11" key="2">
    <citation type="journal article" date="2014" name="Genome Announc.">
        <title>Complete Genome Sequence of Coprothermobacter proteolyticus DSM 5265.</title>
        <authorList>
            <person name="Alexiev A."/>
            <person name="Coil D.A."/>
            <person name="Badger J.H."/>
            <person name="Enticknap J."/>
            <person name="Ward N."/>
            <person name="Robb F.T."/>
            <person name="Eisen J.A."/>
        </authorList>
    </citation>
    <scope>NUCLEOTIDE SEQUENCE [LARGE SCALE GENOMIC DNA]</scope>
    <source>
        <strain evidence="11">ATCC 35245 / DSM 5265 / OCM 4 / BT</strain>
    </source>
</reference>
<feature type="domain" description="Ketoreductase" evidence="9">
    <location>
        <begin position="7"/>
        <end position="186"/>
    </location>
</feature>
<dbReference type="FunFam" id="3.40.50.720:FF:000115">
    <property type="entry name" value="3-oxoacyl-[acyl-carrier-protein] reductase FabG"/>
    <property type="match status" value="1"/>
</dbReference>
<dbReference type="EC" id="1.1.1.100" evidence="8"/>
<keyword evidence="8" id="KW-0276">Fatty acid metabolism</keyword>
<keyword evidence="8" id="KW-0443">Lipid metabolism</keyword>
<dbReference type="SMART" id="SM00822">
    <property type="entry name" value="PKS_KR"/>
    <property type="match status" value="1"/>
</dbReference>
<dbReference type="PANTHER" id="PTHR42760:SF83">
    <property type="entry name" value="(3R)-3-HYDROXYACYL-COA DEHYDROGENASE"/>
    <property type="match status" value="1"/>
</dbReference>
<dbReference type="PRINTS" id="PR00081">
    <property type="entry name" value="GDHRDH"/>
</dbReference>
<evidence type="ECO:0000313" key="10">
    <source>
        <dbReference type="EMBL" id="ACI17131.1"/>
    </source>
</evidence>
<evidence type="ECO:0000256" key="2">
    <source>
        <dbReference type="ARBA" id="ARBA00006484"/>
    </source>
</evidence>
<dbReference type="NCBIfam" id="NF004198">
    <property type="entry name" value="PRK05653.1-3"/>
    <property type="match status" value="1"/>
</dbReference>
<dbReference type="eggNOG" id="COG1028">
    <property type="taxonomic scope" value="Bacteria"/>
</dbReference>
<dbReference type="InterPro" id="IPR002347">
    <property type="entry name" value="SDR_fam"/>
</dbReference>
<evidence type="ECO:0000256" key="6">
    <source>
        <dbReference type="PIRSR" id="PIRSR611284-1"/>
    </source>
</evidence>
<dbReference type="CDD" id="cd05333">
    <property type="entry name" value="BKR_SDR_c"/>
    <property type="match status" value="1"/>
</dbReference>
<dbReference type="SUPFAM" id="SSF51735">
    <property type="entry name" value="NAD(P)-binding Rossmann-fold domains"/>
    <property type="match status" value="1"/>
</dbReference>
<dbReference type="GO" id="GO:0051287">
    <property type="term" value="F:NAD binding"/>
    <property type="evidence" value="ECO:0007669"/>
    <property type="project" value="UniProtKB-UniRule"/>
</dbReference>
<keyword evidence="4 8" id="KW-0560">Oxidoreductase</keyword>
<dbReference type="InterPro" id="IPR057326">
    <property type="entry name" value="KR_dom"/>
</dbReference>
<feature type="active site" description="Proton acceptor" evidence="6">
    <location>
        <position position="155"/>
    </location>
</feature>
<dbReference type="InterPro" id="IPR011284">
    <property type="entry name" value="3oxo_ACP_reduc"/>
</dbReference>